<comment type="similarity">
    <text evidence="1">Belongs to the strictosidine synthase family.</text>
</comment>
<feature type="signal peptide" evidence="4">
    <location>
        <begin position="1"/>
        <end position="18"/>
    </location>
</feature>
<feature type="domain" description="Strictosidine synthase conserved region" evidence="5">
    <location>
        <begin position="174"/>
        <end position="271"/>
    </location>
</feature>
<dbReference type="Pfam" id="PF03088">
    <property type="entry name" value="Str_synth"/>
    <property type="match status" value="1"/>
</dbReference>
<dbReference type="OrthoDB" id="5307922at2759"/>
<dbReference type="GO" id="GO:0012505">
    <property type="term" value="C:endomembrane system"/>
    <property type="evidence" value="ECO:0007669"/>
    <property type="project" value="TreeGrafter"/>
</dbReference>
<evidence type="ECO:0000256" key="3">
    <source>
        <dbReference type="ARBA" id="ARBA00023180"/>
    </source>
</evidence>
<dbReference type="PANTHER" id="PTHR10426:SF88">
    <property type="entry name" value="ADIPOCYTE PLASMA MEMBRANE-ASSOCIATED PROTEIN HEMOMUCIN-RELATED"/>
    <property type="match status" value="1"/>
</dbReference>
<feature type="chain" id="PRO_5040747477" description="Strictosidine synthase conserved region domain-containing protein" evidence="4">
    <location>
        <begin position="19"/>
        <end position="391"/>
    </location>
</feature>
<dbReference type="Gene3D" id="2.120.10.30">
    <property type="entry name" value="TolB, C-terminal domain"/>
    <property type="match status" value="1"/>
</dbReference>
<dbReference type="SUPFAM" id="SSF63829">
    <property type="entry name" value="Calcium-dependent phosphotriesterase"/>
    <property type="match status" value="1"/>
</dbReference>
<dbReference type="EMBL" id="BRXY01000237">
    <property type="protein sequence ID" value="GMH79726.1"/>
    <property type="molecule type" value="Genomic_DNA"/>
</dbReference>
<evidence type="ECO:0000259" key="5">
    <source>
        <dbReference type="Pfam" id="PF03088"/>
    </source>
</evidence>
<accession>A0A9W7B077</accession>
<dbReference type="PANTHER" id="PTHR10426">
    <property type="entry name" value="STRICTOSIDINE SYNTHASE-RELATED"/>
    <property type="match status" value="1"/>
</dbReference>
<dbReference type="InterPro" id="IPR018119">
    <property type="entry name" value="Strictosidine_synth_cons-reg"/>
</dbReference>
<gene>
    <name evidence="6" type="ORF">TrST_g5346</name>
</gene>
<keyword evidence="7" id="KW-1185">Reference proteome</keyword>
<dbReference type="GO" id="GO:0016787">
    <property type="term" value="F:hydrolase activity"/>
    <property type="evidence" value="ECO:0007669"/>
    <property type="project" value="TreeGrafter"/>
</dbReference>
<dbReference type="AlphaFoldDB" id="A0A9W7B077"/>
<evidence type="ECO:0000256" key="2">
    <source>
        <dbReference type="ARBA" id="ARBA00022553"/>
    </source>
</evidence>
<keyword evidence="3" id="KW-0325">Glycoprotein</keyword>
<name>A0A9W7B077_9STRA</name>
<protein>
    <recommendedName>
        <fullName evidence="5">Strictosidine synthase conserved region domain-containing protein</fullName>
    </recommendedName>
</protein>
<evidence type="ECO:0000256" key="1">
    <source>
        <dbReference type="ARBA" id="ARBA00009191"/>
    </source>
</evidence>
<evidence type="ECO:0000313" key="7">
    <source>
        <dbReference type="Proteomes" id="UP001165085"/>
    </source>
</evidence>
<dbReference type="Proteomes" id="UP001165085">
    <property type="component" value="Unassembled WGS sequence"/>
</dbReference>
<reference evidence="7" key="1">
    <citation type="journal article" date="2023" name="Commun. Biol.">
        <title>Genome analysis of Parmales, the sister group of diatoms, reveals the evolutionary specialization of diatoms from phago-mixotrophs to photoautotrophs.</title>
        <authorList>
            <person name="Ban H."/>
            <person name="Sato S."/>
            <person name="Yoshikawa S."/>
            <person name="Yamada K."/>
            <person name="Nakamura Y."/>
            <person name="Ichinomiya M."/>
            <person name="Sato N."/>
            <person name="Blanc-Mathieu R."/>
            <person name="Endo H."/>
            <person name="Kuwata A."/>
            <person name="Ogata H."/>
        </authorList>
    </citation>
    <scope>NUCLEOTIDE SEQUENCE [LARGE SCALE GENOMIC DNA]</scope>
    <source>
        <strain evidence="7">NIES 3701</strain>
    </source>
</reference>
<dbReference type="InterPro" id="IPR011042">
    <property type="entry name" value="6-blade_b-propeller_TolB-like"/>
</dbReference>
<comment type="caution">
    <text evidence="6">The sequence shown here is derived from an EMBL/GenBank/DDBJ whole genome shotgun (WGS) entry which is preliminary data.</text>
</comment>
<keyword evidence="4" id="KW-0732">Signal</keyword>
<evidence type="ECO:0000256" key="4">
    <source>
        <dbReference type="SAM" id="SignalP"/>
    </source>
</evidence>
<organism evidence="6 7">
    <name type="scientific">Triparma strigata</name>
    <dbReference type="NCBI Taxonomy" id="1606541"/>
    <lineage>
        <taxon>Eukaryota</taxon>
        <taxon>Sar</taxon>
        <taxon>Stramenopiles</taxon>
        <taxon>Ochrophyta</taxon>
        <taxon>Bolidophyceae</taxon>
        <taxon>Parmales</taxon>
        <taxon>Triparmaceae</taxon>
        <taxon>Triparma</taxon>
    </lineage>
</organism>
<keyword evidence="2" id="KW-0597">Phosphoprotein</keyword>
<proteinExistence type="inferred from homology"/>
<dbReference type="Pfam" id="PF20067">
    <property type="entry name" value="SSL_N"/>
    <property type="match status" value="1"/>
</dbReference>
<evidence type="ECO:0000313" key="6">
    <source>
        <dbReference type="EMBL" id="GMH79726.1"/>
    </source>
</evidence>
<sequence>MIQCSVALASAVAFLAMAYPLFDRMPHPYDGVRAVEISLEMQTVINRVGSPFAFDPPFDRNERLRSATRLFEGQIHGSESVAVRPNGELVMLDKFGYLHRAHPDTNELYVLNASALYIGPGRPLGFHVVDQGAALFVCDSLKGLVRVELDGPRRGDISILANSVEGRGPISYANDLSVAANGTVYFTSSTEGVVALNAPLGFYDTMASYMLNAVRGDMTGRLLAYDPTTRQTRELMDGLFYANGVAVAPDQSFVAVVETSAYRVQRYWLTGPRSGDVDTLVEGLPGAPDGITVASDGNFWLSLIVPASPIMKYLGPYRWIRQLLSHALHILSPLVAKRWGCVVKISPAGRVIDVLYDPDGERVSMVSAVTEHEGRLFLGNLGGSFVSVLDL</sequence>